<dbReference type="EMBL" id="CP002878">
    <property type="protein sequence ID" value="AEI79351.1"/>
    <property type="molecule type" value="Genomic_DNA"/>
</dbReference>
<dbReference type="AlphaFoldDB" id="F8GPZ8"/>
<organism evidence="3 4">
    <name type="scientific">Cupriavidus necator (strain ATCC 43291 / DSM 13513 / CCUG 52238 / LMG 8453 / N-1)</name>
    <name type="common">Ralstonia eutropha</name>
    <dbReference type="NCBI Taxonomy" id="1042878"/>
    <lineage>
        <taxon>Bacteria</taxon>
        <taxon>Pseudomonadati</taxon>
        <taxon>Pseudomonadota</taxon>
        <taxon>Betaproteobacteria</taxon>
        <taxon>Burkholderiales</taxon>
        <taxon>Burkholderiaceae</taxon>
        <taxon>Cupriavidus</taxon>
    </lineage>
</organism>
<comment type="similarity">
    <text evidence="1">Belongs to the amidase family.</text>
</comment>
<dbReference type="GO" id="GO:0019874">
    <property type="term" value="F:6-aminohexanoate-cyclic-dimer hydrolase activity"/>
    <property type="evidence" value="ECO:0007669"/>
    <property type="project" value="UniProtKB-EC"/>
</dbReference>
<dbReference type="EC" id="3.5.2.12" evidence="3"/>
<evidence type="ECO:0000313" key="3">
    <source>
        <dbReference type="EMBL" id="AEI79351.1"/>
    </source>
</evidence>
<sequence>MRDKRLSLPAVRPDRCAALAMRALPMSLNENVHMKLAEYTALDGMGLHHLIATREVTAMEVAQAALAAIEAVNPQVNAVLDYWPEEVEIQSAGIVSADPRPLGGVPFLLKDLGVTMQGRRSEMCSRLAMGTVAKEDSYVMTSFRQAGLITLGRTAMPELAVSTTTEPVLYGPTRNPWSLQHGAGGSSGGAGAAVAAGIVPIAHATDGGGSIRVPASCNGLFGLKPTRGRVSNGPHVDEVWNGLGVHFAVSRTVRDSAALLDGIHGGGVGEPYYIAPPKDSYLSEIRQQPGNLKIGFMMNPFSAARADTGVADALSKVARTLESLGHHVHEVAPDLGVSWDAFVQCNAKIWAANAALRINGIAAATGRTVDEKHLEPATLALYRYGIEIGAVELLSALQVRNTVTRALGRFFGDYDILLTPTLPGLPPRIGEYNRVETSVDGLGWIAHVFSQSPFTALSNVTGTPAMSVPLSIDPQADLPIGSHFMSGFGREDTLFRLAAQLEAACPWRERRPPVWAGSIVNKTSKQ</sequence>
<dbReference type="InterPro" id="IPR023631">
    <property type="entry name" value="Amidase_dom"/>
</dbReference>
<dbReference type="PANTHER" id="PTHR11895">
    <property type="entry name" value="TRANSAMIDASE"/>
    <property type="match status" value="1"/>
</dbReference>
<accession>F8GPZ8</accession>
<protein>
    <submittedName>
        <fullName evidence="3">6-aminohexanoate-cyclic-dimer hydrolase NylA</fullName>
        <ecNumber evidence="3">3.5.2.12</ecNumber>
    </submittedName>
</protein>
<dbReference type="InterPro" id="IPR000120">
    <property type="entry name" value="Amidase"/>
</dbReference>
<evidence type="ECO:0000256" key="1">
    <source>
        <dbReference type="ARBA" id="ARBA00009199"/>
    </source>
</evidence>
<dbReference type="Pfam" id="PF01425">
    <property type="entry name" value="Amidase"/>
    <property type="match status" value="1"/>
</dbReference>
<dbReference type="SUPFAM" id="SSF75304">
    <property type="entry name" value="Amidase signature (AS) enzymes"/>
    <property type="match status" value="1"/>
</dbReference>
<dbReference type="PROSITE" id="PS00571">
    <property type="entry name" value="AMIDASES"/>
    <property type="match status" value="1"/>
</dbReference>
<dbReference type="PANTHER" id="PTHR11895:SF7">
    <property type="entry name" value="GLUTAMYL-TRNA(GLN) AMIDOTRANSFERASE SUBUNIT A, MITOCHONDRIAL"/>
    <property type="match status" value="1"/>
</dbReference>
<evidence type="ECO:0000313" key="4">
    <source>
        <dbReference type="Proteomes" id="UP000006798"/>
    </source>
</evidence>
<proteinExistence type="inferred from homology"/>
<keyword evidence="3" id="KW-0378">Hydrolase</keyword>
<reference evidence="3 4" key="1">
    <citation type="journal article" date="2011" name="J. Bacteriol.">
        <title>Complete genome sequence of the type strain Cupriavidus necator N-1.</title>
        <authorList>
            <person name="Poehlein A."/>
            <person name="Kusian B."/>
            <person name="Friedrich B."/>
            <person name="Daniel R."/>
            <person name="Bowien B."/>
        </authorList>
    </citation>
    <scope>NUCLEOTIDE SEQUENCE [LARGE SCALE GENOMIC DNA]</scope>
    <source>
        <strain evidence="4">ATCC 43291 / DSM 13513 / CCUG 52238 / LMG 8453 / N-1</strain>
    </source>
</reference>
<gene>
    <name evidence="3" type="primary">nylA</name>
    <name evidence="3" type="ordered locus">CNE_2c03660</name>
</gene>
<dbReference type="Proteomes" id="UP000006798">
    <property type="component" value="Chromosome 2"/>
</dbReference>
<dbReference type="KEGG" id="cnc:CNE_2c03660"/>
<dbReference type="InterPro" id="IPR020556">
    <property type="entry name" value="Amidase_CS"/>
</dbReference>
<dbReference type="Gene3D" id="3.90.1300.10">
    <property type="entry name" value="Amidase signature (AS) domain"/>
    <property type="match status" value="1"/>
</dbReference>
<name>F8GPZ8_CUPNN</name>
<evidence type="ECO:0000259" key="2">
    <source>
        <dbReference type="Pfam" id="PF01425"/>
    </source>
</evidence>
<feature type="domain" description="Amidase" evidence="2">
    <location>
        <begin position="60"/>
        <end position="494"/>
    </location>
</feature>
<dbReference type="HOGENOM" id="CLU_009600_0_4_4"/>
<dbReference type="InterPro" id="IPR036928">
    <property type="entry name" value="AS_sf"/>
</dbReference>